<feature type="compositionally biased region" description="Polar residues" evidence="1">
    <location>
        <begin position="95"/>
        <end position="110"/>
    </location>
</feature>
<name>A0A7S2XJW4_9STRA</name>
<dbReference type="AlphaFoldDB" id="A0A7S2XJW4"/>
<gene>
    <name evidence="2" type="ORF">ASEP1449_LOCUS2271</name>
</gene>
<accession>A0A7S2XJW4</accession>
<proteinExistence type="predicted"/>
<feature type="region of interest" description="Disordered" evidence="1">
    <location>
        <begin position="88"/>
        <end position="110"/>
    </location>
</feature>
<dbReference type="EMBL" id="HBHQ01003454">
    <property type="protein sequence ID" value="CAD9810448.1"/>
    <property type="molecule type" value="Transcribed_RNA"/>
</dbReference>
<feature type="region of interest" description="Disordered" evidence="1">
    <location>
        <begin position="868"/>
        <end position="904"/>
    </location>
</feature>
<reference evidence="2" key="1">
    <citation type="submission" date="2021-01" db="EMBL/GenBank/DDBJ databases">
        <authorList>
            <person name="Corre E."/>
            <person name="Pelletier E."/>
            <person name="Niang G."/>
            <person name="Scheremetjew M."/>
            <person name="Finn R."/>
            <person name="Kale V."/>
            <person name="Holt S."/>
            <person name="Cochrane G."/>
            <person name="Meng A."/>
            <person name="Brown T."/>
            <person name="Cohen L."/>
        </authorList>
    </citation>
    <scope>NUCLEOTIDE SEQUENCE</scope>
    <source>
        <strain evidence="2">CCMP2084</strain>
    </source>
</reference>
<sequence>MAAKDDEWGKTSEVDSPLLTKYQPFDLEAIDQEMRILENIREEVAREWQIELDQYMQEQIKELEGEDGDMTPSDEEIDLVEPSYEGDRLGRGALGSNSEPGPTLASNSGKATKVSTRLSLESLFGKGDTSPFFPYHRALYPLLGDLLGEDGRLVLMGGDVEDFCPCSLRSIRTSLVPRNRCKRSWEEEIPFRWEFTRIRDRTPCGLLDEWQHDLVDPLVLSSVERPCFHSEVVDFSEAFSVVREDDKIDQFGPAFLPKDEEECFSILMKVLRHALNDFQRDHRLARAVLLLIGEMGIFHDSDPKNESKRVHYLRRLLCVSSFNYVNRCDGSSCDDTIYDEHGVWIPPQHRDANPDATTDHVCGEWVEYIATLSNIICSDMTYVSSSYASTLSAYVAMECCRQVNDYHMHFTDEGWDPREIEPCEFVKRSELVEELIEKQRYLFELSDFLEDKHDAWEKDPFGSLFITKIISFLGEHAKKDRNRLKRIEKEVFAQKVSILSSDSQSKAESLAYDITFCLWDMRQTTDSFYNCVRMLTNIGESLLKYHPPSDKEGIVAEKLIDSIVDAFEGRQLGDGSTGLAKFERYADSVTNASKVLYLYDQRRVKEECRPQFADASAHDIDQLFIIAKEMSTSLKKALPSDDAIDVVKALFFLAHVTSNEYGYGDFLVRFGLPISLTDPFIYHFLMTAHEEDDKIALACHDFSLVLLRRAWQKPWTPQSNLSFSHSFRQTIWTMSLCAHRLGMPSDVAQLVNSFLPRDWFSDEREVCWCQDCMMRDMVQKLYRPQFRFMDAEKDNAKANISVVQPAPKELQTCSGCRLVKYRSKECRNILDEHFHEQCGKPPFRIPGVQEKILCREALKRWHGQSYEIESDDTIGGESNQGDDDDASSDWESINSHDEENGEDDSSFTHFVLKWFTKRSYGSWSQDDEEDDEDEDMLDE</sequence>
<evidence type="ECO:0000256" key="1">
    <source>
        <dbReference type="SAM" id="MobiDB-lite"/>
    </source>
</evidence>
<evidence type="ECO:0000313" key="2">
    <source>
        <dbReference type="EMBL" id="CAD9810448.1"/>
    </source>
</evidence>
<protein>
    <submittedName>
        <fullName evidence="2">Uncharacterized protein</fullName>
    </submittedName>
</protein>
<feature type="compositionally biased region" description="Acidic residues" evidence="1">
    <location>
        <begin position="868"/>
        <end position="888"/>
    </location>
</feature>
<organism evidence="2">
    <name type="scientific">Attheya septentrionalis</name>
    <dbReference type="NCBI Taxonomy" id="420275"/>
    <lineage>
        <taxon>Eukaryota</taxon>
        <taxon>Sar</taxon>
        <taxon>Stramenopiles</taxon>
        <taxon>Ochrophyta</taxon>
        <taxon>Bacillariophyta</taxon>
        <taxon>Coscinodiscophyceae</taxon>
        <taxon>Chaetocerotophycidae</taxon>
        <taxon>Chaetocerotales</taxon>
        <taxon>Attheyaceae</taxon>
        <taxon>Attheya</taxon>
    </lineage>
</organism>